<dbReference type="EMBL" id="CP049989">
    <property type="protein sequence ID" value="QIM52118.1"/>
    <property type="molecule type" value="Genomic_DNA"/>
</dbReference>
<feature type="signal peptide" evidence="1">
    <location>
        <begin position="1"/>
        <end position="32"/>
    </location>
</feature>
<evidence type="ECO:0000259" key="2">
    <source>
        <dbReference type="PROSITE" id="PS51352"/>
    </source>
</evidence>
<dbReference type="SUPFAM" id="SSF52833">
    <property type="entry name" value="Thioredoxin-like"/>
    <property type="match status" value="1"/>
</dbReference>
<dbReference type="RefSeq" id="WP_166226721.1">
    <property type="nucleotide sequence ID" value="NZ_CP049989.1"/>
</dbReference>
<dbReference type="InterPro" id="IPR006311">
    <property type="entry name" value="TAT_signal"/>
</dbReference>
<dbReference type="InterPro" id="IPR036249">
    <property type="entry name" value="Thioredoxin-like_sf"/>
</dbReference>
<evidence type="ECO:0000313" key="4">
    <source>
        <dbReference type="Proteomes" id="UP000503162"/>
    </source>
</evidence>
<dbReference type="GO" id="GO:0016491">
    <property type="term" value="F:oxidoreductase activity"/>
    <property type="evidence" value="ECO:0007669"/>
    <property type="project" value="InterPro"/>
</dbReference>
<dbReference type="PANTHER" id="PTHR42852">
    <property type="entry name" value="THIOL:DISULFIDE INTERCHANGE PROTEIN DSBE"/>
    <property type="match status" value="1"/>
</dbReference>
<keyword evidence="1" id="KW-0732">Signal</keyword>
<dbReference type="CDD" id="cd02966">
    <property type="entry name" value="TlpA_like_family"/>
    <property type="match status" value="1"/>
</dbReference>
<sequence>MNPKPPRGWRRRDALGALAGASALLAAGAASAREGAPLPAVGSAYALADLPLIDGSTFKAAEARGQVVVLYWWASWCPFCALQSPHVQKLWAAQRARGLYVLGVSIDRRADDARQYQQQRGYNFPSAWQAGAVLPKPGKSLPVTVVLGRDSRVVMAEDGQLFPEDVEQIARFL</sequence>
<dbReference type="GO" id="GO:0016209">
    <property type="term" value="F:antioxidant activity"/>
    <property type="evidence" value="ECO:0007669"/>
    <property type="project" value="InterPro"/>
</dbReference>
<dbReference type="Proteomes" id="UP000503162">
    <property type="component" value="Chromosome"/>
</dbReference>
<feature type="chain" id="PRO_5026040632" evidence="1">
    <location>
        <begin position="33"/>
        <end position="173"/>
    </location>
</feature>
<dbReference type="PANTHER" id="PTHR42852:SF17">
    <property type="entry name" value="THIOREDOXIN-LIKE PROTEIN HI_1115"/>
    <property type="match status" value="1"/>
</dbReference>
<dbReference type="InterPro" id="IPR000866">
    <property type="entry name" value="AhpC/TSA"/>
</dbReference>
<dbReference type="AlphaFoldDB" id="A0A6G8IGD2"/>
<dbReference type="InterPro" id="IPR013766">
    <property type="entry name" value="Thioredoxin_domain"/>
</dbReference>
<name>A0A6G8IGD2_9BURK</name>
<reference evidence="3 4" key="1">
    <citation type="submission" date="2020-03" db="EMBL/GenBank/DDBJ databases">
        <title>Hydrogenophaga sp. nov. isolated from cyanobacterial mat.</title>
        <authorList>
            <person name="Thorat V."/>
            <person name="Kirdat K."/>
            <person name="Tiwarekar B."/>
            <person name="Costa E.D."/>
            <person name="Yadav A."/>
        </authorList>
    </citation>
    <scope>NUCLEOTIDE SEQUENCE [LARGE SCALE GENOMIC DNA]</scope>
    <source>
        <strain evidence="3 4">BA0156</strain>
    </source>
</reference>
<dbReference type="KEGG" id="hcz:G9Q37_08190"/>
<dbReference type="Gene3D" id="3.40.30.10">
    <property type="entry name" value="Glutaredoxin"/>
    <property type="match status" value="1"/>
</dbReference>
<evidence type="ECO:0000256" key="1">
    <source>
        <dbReference type="SAM" id="SignalP"/>
    </source>
</evidence>
<proteinExistence type="predicted"/>
<gene>
    <name evidence="3" type="ORF">G9Q37_08190</name>
</gene>
<protein>
    <submittedName>
        <fullName evidence="3">TlpA family protein disulfide reductase</fullName>
    </submittedName>
</protein>
<feature type="domain" description="Thioredoxin" evidence="2">
    <location>
        <begin position="39"/>
        <end position="173"/>
    </location>
</feature>
<keyword evidence="4" id="KW-1185">Reference proteome</keyword>
<accession>A0A6G8IGD2</accession>
<dbReference type="Pfam" id="PF00578">
    <property type="entry name" value="AhpC-TSA"/>
    <property type="match status" value="1"/>
</dbReference>
<dbReference type="PROSITE" id="PS51352">
    <property type="entry name" value="THIOREDOXIN_2"/>
    <property type="match status" value="1"/>
</dbReference>
<dbReference type="PROSITE" id="PS51318">
    <property type="entry name" value="TAT"/>
    <property type="match status" value="1"/>
</dbReference>
<evidence type="ECO:0000313" key="3">
    <source>
        <dbReference type="EMBL" id="QIM52118.1"/>
    </source>
</evidence>
<organism evidence="3 4">
    <name type="scientific">Hydrogenophaga crocea</name>
    <dbReference type="NCBI Taxonomy" id="2716225"/>
    <lineage>
        <taxon>Bacteria</taxon>
        <taxon>Pseudomonadati</taxon>
        <taxon>Pseudomonadota</taxon>
        <taxon>Betaproteobacteria</taxon>
        <taxon>Burkholderiales</taxon>
        <taxon>Comamonadaceae</taxon>
        <taxon>Hydrogenophaga</taxon>
    </lineage>
</organism>
<dbReference type="InterPro" id="IPR050553">
    <property type="entry name" value="Thioredoxin_ResA/DsbE_sf"/>
</dbReference>